<dbReference type="PANTHER" id="PTHR10338">
    <property type="entry name" value="INTER-ALPHA-TRYPSIN INHIBITOR HEAVY CHAIN FAMILY MEMBER"/>
    <property type="match status" value="1"/>
</dbReference>
<dbReference type="SUPFAM" id="SSF53300">
    <property type="entry name" value="vWA-like"/>
    <property type="match status" value="1"/>
</dbReference>
<gene>
    <name evidence="3" type="ORF">FKZ61_04240</name>
</gene>
<dbReference type="AlphaFoldDB" id="A0A540VKD7"/>
<dbReference type="SMART" id="SM00327">
    <property type="entry name" value="VWA"/>
    <property type="match status" value="1"/>
</dbReference>
<evidence type="ECO:0000259" key="2">
    <source>
        <dbReference type="PROSITE" id="PS51468"/>
    </source>
</evidence>
<dbReference type="EMBL" id="VIGC01000004">
    <property type="protein sequence ID" value="TQE97230.1"/>
    <property type="molecule type" value="Genomic_DNA"/>
</dbReference>
<dbReference type="RefSeq" id="WP_141608826.1">
    <property type="nucleotide sequence ID" value="NZ_VIGC02000004.1"/>
</dbReference>
<protein>
    <submittedName>
        <fullName evidence="3">VWA domain-containing protein</fullName>
    </submittedName>
</protein>
<accession>A0A540VKD7</accession>
<dbReference type="InterPro" id="IPR013694">
    <property type="entry name" value="VIT"/>
</dbReference>
<evidence type="ECO:0000313" key="3">
    <source>
        <dbReference type="EMBL" id="TQE97230.1"/>
    </source>
</evidence>
<evidence type="ECO:0000259" key="1">
    <source>
        <dbReference type="PROSITE" id="PS50234"/>
    </source>
</evidence>
<dbReference type="PROSITE" id="PS50234">
    <property type="entry name" value="VWFA"/>
    <property type="match status" value="1"/>
</dbReference>
<name>A0A540VKD7_9CHLR</name>
<dbReference type="Pfam" id="PF13768">
    <property type="entry name" value="VWA_3"/>
    <property type="match status" value="1"/>
</dbReference>
<evidence type="ECO:0000313" key="4">
    <source>
        <dbReference type="Proteomes" id="UP000317371"/>
    </source>
</evidence>
<proteinExistence type="predicted"/>
<feature type="domain" description="VIT" evidence="2">
    <location>
        <begin position="61"/>
        <end position="189"/>
    </location>
</feature>
<dbReference type="PANTHER" id="PTHR10338:SF155">
    <property type="entry name" value="INTER-ALPHA-TRYPSIN INHIBITOR HEAVY CHAIN H6"/>
    <property type="match status" value="1"/>
</dbReference>
<dbReference type="InterPro" id="IPR036465">
    <property type="entry name" value="vWFA_dom_sf"/>
</dbReference>
<dbReference type="OrthoDB" id="9784383at2"/>
<dbReference type="InParanoid" id="A0A540VKD7"/>
<dbReference type="Gene3D" id="3.40.50.410">
    <property type="entry name" value="von Willebrand factor, type A domain"/>
    <property type="match status" value="1"/>
</dbReference>
<dbReference type="InterPro" id="IPR050934">
    <property type="entry name" value="ITIH"/>
</dbReference>
<dbReference type="PROSITE" id="PS51468">
    <property type="entry name" value="VIT"/>
    <property type="match status" value="1"/>
</dbReference>
<sequence>MNARPVSAPARRLPSATRGRYPGVHRPWHPWLVLWMALLLLLIWPLPAHAQDVILPPPFPPPPAPPPPVPMIPTVGVDRYQVDVQIDGRIASVHLSQVFRNQGNQPVEGTYLFPLPPDAAVGGFQMRVDGQVIEGELLPADQARRIYQDVVRRYQDPALLQYLGRGLFQANLFPIPPGESRTVELRYTQLIGQQNGLAYFRFPLATPQHRDGRLGALEIRVDLVNQPGLRILYSPSHPIDVSRPADDQARVTFSQQDVRPESDFELYFSTAEDAVGLNLLSYRPAGEDGYFVLLAAPAIQAAAPELVRRDLVLVLDVSGSMEGGKLEQARAAAHFIVDHLNPGDRFNLISFSTGVRLWQPGLQPVADETRQGAHAWIDGLQAGGSTDINRALLEALAQIQPEPEAEGRPAYILFLTDGLPTQGETDAWRIVDNAIRHAPAHRSVRLFTFGVGYDVNTDLLDTVSSRLQGRSSYVRPDQRIDEAVSQFYAGISAPVLADLALDFGEGVATYDLFPYPLPDLFAGEQLVVAGRYQQSGTITVTLQGQVNGVTQIYPFPDQTLVSAGGEPFVARLWATRKIGALLEAIRRNGASQEAIDAIVTLSLRYGIVTPYTSYLVQEPSSVAAAPRPLVPGGQGGAGPVPLPADAMPRAYGPVAQASVAAEAEAVAALPAAGEAAVVASQARSQIAEATVVPEHEAVRFVNGKTFGRQGQVPGPDGEGLILWVDTAYEESMAVETVIFGSPRYFQLAEDPDMAQWLAISPELVVVVDAGHAIRITTRIEQ</sequence>
<comment type="caution">
    <text evidence="3">The sequence shown here is derived from an EMBL/GenBank/DDBJ whole genome shotgun (WGS) entry which is preliminary data.</text>
</comment>
<dbReference type="SMART" id="SM00609">
    <property type="entry name" value="VIT"/>
    <property type="match status" value="1"/>
</dbReference>
<reference evidence="3 4" key="1">
    <citation type="submission" date="2019-06" db="EMBL/GenBank/DDBJ databases">
        <title>Genome sequence of Litorilinea aerophila BAA-2444.</title>
        <authorList>
            <person name="Maclea K.S."/>
            <person name="Maurais E.G."/>
            <person name="Iannazzi L.C."/>
        </authorList>
    </citation>
    <scope>NUCLEOTIDE SEQUENCE [LARGE SCALE GENOMIC DNA]</scope>
    <source>
        <strain evidence="3 4">ATCC BAA-2444</strain>
    </source>
</reference>
<keyword evidence="4" id="KW-1185">Reference proteome</keyword>
<dbReference type="InterPro" id="IPR002035">
    <property type="entry name" value="VWF_A"/>
</dbReference>
<dbReference type="Proteomes" id="UP000317371">
    <property type="component" value="Unassembled WGS sequence"/>
</dbReference>
<organism evidence="3 4">
    <name type="scientific">Litorilinea aerophila</name>
    <dbReference type="NCBI Taxonomy" id="1204385"/>
    <lineage>
        <taxon>Bacteria</taxon>
        <taxon>Bacillati</taxon>
        <taxon>Chloroflexota</taxon>
        <taxon>Caldilineae</taxon>
        <taxon>Caldilineales</taxon>
        <taxon>Caldilineaceae</taxon>
        <taxon>Litorilinea</taxon>
    </lineage>
</organism>
<feature type="domain" description="VWFA" evidence="1">
    <location>
        <begin position="310"/>
        <end position="491"/>
    </location>
</feature>
<dbReference type="Pfam" id="PF08487">
    <property type="entry name" value="VIT"/>
    <property type="match status" value="1"/>
</dbReference>